<comment type="caution">
    <text evidence="1">The sequence shown here is derived from an EMBL/GenBank/DDBJ whole genome shotgun (WGS) entry which is preliminary data.</text>
</comment>
<evidence type="ECO:0000313" key="2">
    <source>
        <dbReference type="Proteomes" id="UP000647339"/>
    </source>
</evidence>
<keyword evidence="2" id="KW-1185">Reference proteome</keyword>
<accession>A0ABQ1UZG8</accession>
<sequence length="383" mass="44412">MRRITDVFLTLLLVFLAGGTILRAQGVMDPGTLEEALYRYGFEQIHIREVEDSLEVFFEHRNFRNPKQSMAFAKRIIEDTGSDKPLILIPSYHNQPMGAYAGNQGSFRQLDVEQWGYFKKNNTKMGGYRFHFRIMPEVSARFGYYERPVQAKTNIIIDTRIYLLPGLSVQTGVLFPIQNSLDNQDMLPKLAPSQLTYFRHFMADHYFMASAGTFFSNRYGADFQYRYAPLESRWSVGVEVAYTGFYYLQSSQFYMENPNDWMLIGDVEYRTPIEDVSLKLSGGQFLYKDRGARLDMIKQFGNVDIGVFGALSKAGNTIGFQFAFPLYPGKILRGKKLELRTTEEFRWEYNYHNENSIVQGFRTGTPKLTDISRQYNGRFIRGY</sequence>
<dbReference type="InterPro" id="IPR010344">
    <property type="entry name" value="YbjH"/>
</dbReference>
<dbReference type="Proteomes" id="UP000647339">
    <property type="component" value="Unassembled WGS sequence"/>
</dbReference>
<gene>
    <name evidence="1" type="ORF">GCM10011339_19970</name>
</gene>
<protein>
    <recommendedName>
        <fullName evidence="3">Exopolysaccharide biosynthesis protein YbjH</fullName>
    </recommendedName>
</protein>
<evidence type="ECO:0000313" key="1">
    <source>
        <dbReference type="EMBL" id="GGF31752.1"/>
    </source>
</evidence>
<dbReference type="EMBL" id="BMIU01000008">
    <property type="protein sequence ID" value="GGF31752.1"/>
    <property type="molecule type" value="Genomic_DNA"/>
</dbReference>
<dbReference type="Pfam" id="PF06082">
    <property type="entry name" value="YjbH"/>
    <property type="match status" value="1"/>
</dbReference>
<name>A0ABQ1UZG8_9BACT</name>
<evidence type="ECO:0008006" key="3">
    <source>
        <dbReference type="Google" id="ProtNLM"/>
    </source>
</evidence>
<reference evidence="2" key="1">
    <citation type="journal article" date="2019" name="Int. J. Syst. Evol. Microbiol.">
        <title>The Global Catalogue of Microorganisms (GCM) 10K type strain sequencing project: providing services to taxonomists for standard genome sequencing and annotation.</title>
        <authorList>
            <consortium name="The Broad Institute Genomics Platform"/>
            <consortium name="The Broad Institute Genome Sequencing Center for Infectious Disease"/>
            <person name="Wu L."/>
            <person name="Ma J."/>
        </authorList>
    </citation>
    <scope>NUCLEOTIDE SEQUENCE [LARGE SCALE GENOMIC DNA]</scope>
    <source>
        <strain evidence="2">CGMCC 1.15407</strain>
    </source>
</reference>
<dbReference type="RefSeq" id="WP_137403331.1">
    <property type="nucleotide sequence ID" value="NZ_BMIU01000008.1"/>
</dbReference>
<proteinExistence type="predicted"/>
<organism evidence="1 2">
    <name type="scientific">Echinicola rosea</name>
    <dbReference type="NCBI Taxonomy" id="1807691"/>
    <lineage>
        <taxon>Bacteria</taxon>
        <taxon>Pseudomonadati</taxon>
        <taxon>Bacteroidota</taxon>
        <taxon>Cytophagia</taxon>
        <taxon>Cytophagales</taxon>
        <taxon>Cyclobacteriaceae</taxon>
        <taxon>Echinicola</taxon>
    </lineage>
</organism>